<dbReference type="GO" id="GO:0016747">
    <property type="term" value="F:acyltransferase activity, transferring groups other than amino-acyl groups"/>
    <property type="evidence" value="ECO:0007669"/>
    <property type="project" value="InterPro"/>
</dbReference>
<evidence type="ECO:0000313" key="11">
    <source>
        <dbReference type="Proteomes" id="UP001372338"/>
    </source>
</evidence>
<name>A0AAN9E681_CROPI</name>
<evidence type="ECO:0000259" key="9">
    <source>
        <dbReference type="PROSITE" id="PS51186"/>
    </source>
</evidence>
<dbReference type="Gene3D" id="3.40.630.30">
    <property type="match status" value="1"/>
</dbReference>
<dbReference type="SMART" id="SM00743">
    <property type="entry name" value="Agenet"/>
    <property type="match status" value="1"/>
</dbReference>
<evidence type="ECO:0000256" key="4">
    <source>
        <dbReference type="ARBA" id="ARBA00022833"/>
    </source>
</evidence>
<gene>
    <name evidence="10" type="ORF">RIF29_41842</name>
</gene>
<dbReference type="PROSITE" id="PS51186">
    <property type="entry name" value="GNAT"/>
    <property type="match status" value="1"/>
</dbReference>
<dbReference type="GO" id="GO:0003714">
    <property type="term" value="F:transcription corepressor activity"/>
    <property type="evidence" value="ECO:0007669"/>
    <property type="project" value="InterPro"/>
</dbReference>
<dbReference type="PANTHER" id="PTHR46309">
    <property type="entry name" value="PHD FINGER PROTEIN 12"/>
    <property type="match status" value="1"/>
</dbReference>
<dbReference type="InterPro" id="IPR016181">
    <property type="entry name" value="Acyl_CoA_acyltransferase"/>
</dbReference>
<dbReference type="InterPro" id="IPR019787">
    <property type="entry name" value="Znf_PHD-finger"/>
</dbReference>
<dbReference type="AlphaFoldDB" id="A0AAN9E681"/>
<dbReference type="GO" id="GO:0008270">
    <property type="term" value="F:zinc ion binding"/>
    <property type="evidence" value="ECO:0007669"/>
    <property type="project" value="UniProtKB-KW"/>
</dbReference>
<evidence type="ECO:0000256" key="2">
    <source>
        <dbReference type="ARBA" id="ARBA00022723"/>
    </source>
</evidence>
<dbReference type="Pfam" id="PF16135">
    <property type="entry name" value="TDBD"/>
    <property type="match status" value="1"/>
</dbReference>
<dbReference type="EMBL" id="JAYWIO010000008">
    <property type="protein sequence ID" value="KAK7246969.1"/>
    <property type="molecule type" value="Genomic_DNA"/>
</dbReference>
<dbReference type="Proteomes" id="UP001372338">
    <property type="component" value="Unassembled WGS sequence"/>
</dbReference>
<feature type="compositionally biased region" description="Basic and acidic residues" evidence="7">
    <location>
        <begin position="288"/>
        <end position="315"/>
    </location>
</feature>
<dbReference type="GO" id="GO:0006357">
    <property type="term" value="P:regulation of transcription by RNA polymerase II"/>
    <property type="evidence" value="ECO:0007669"/>
    <property type="project" value="TreeGrafter"/>
</dbReference>
<dbReference type="CDD" id="cd04301">
    <property type="entry name" value="NAT_SF"/>
    <property type="match status" value="1"/>
</dbReference>
<evidence type="ECO:0000256" key="1">
    <source>
        <dbReference type="ARBA" id="ARBA00004123"/>
    </source>
</evidence>
<proteinExistence type="predicted"/>
<feature type="domain" description="N-acetyltransferase" evidence="9">
    <location>
        <begin position="844"/>
        <end position="982"/>
    </location>
</feature>
<comment type="caution">
    <text evidence="10">The sequence shown here is derived from an EMBL/GenBank/DDBJ whole genome shotgun (WGS) entry which is preliminary data.</text>
</comment>
<organism evidence="10 11">
    <name type="scientific">Crotalaria pallida</name>
    <name type="common">Smooth rattlebox</name>
    <name type="synonym">Crotalaria striata</name>
    <dbReference type="NCBI Taxonomy" id="3830"/>
    <lineage>
        <taxon>Eukaryota</taxon>
        <taxon>Viridiplantae</taxon>
        <taxon>Streptophyta</taxon>
        <taxon>Embryophyta</taxon>
        <taxon>Tracheophyta</taxon>
        <taxon>Spermatophyta</taxon>
        <taxon>Magnoliopsida</taxon>
        <taxon>eudicotyledons</taxon>
        <taxon>Gunneridae</taxon>
        <taxon>Pentapetalae</taxon>
        <taxon>rosids</taxon>
        <taxon>fabids</taxon>
        <taxon>Fabales</taxon>
        <taxon>Fabaceae</taxon>
        <taxon>Papilionoideae</taxon>
        <taxon>50 kb inversion clade</taxon>
        <taxon>genistoids sensu lato</taxon>
        <taxon>core genistoids</taxon>
        <taxon>Crotalarieae</taxon>
        <taxon>Crotalaria</taxon>
    </lineage>
</organism>
<evidence type="ECO:0000313" key="10">
    <source>
        <dbReference type="EMBL" id="KAK7246969.1"/>
    </source>
</evidence>
<evidence type="ECO:0000256" key="7">
    <source>
        <dbReference type="SAM" id="MobiDB-lite"/>
    </source>
</evidence>
<dbReference type="InterPro" id="IPR056511">
    <property type="entry name" value="IDM1_C"/>
</dbReference>
<dbReference type="InterPro" id="IPR001965">
    <property type="entry name" value="Znf_PHD"/>
</dbReference>
<dbReference type="Pfam" id="PF23209">
    <property type="entry name" value="IDM1_C"/>
    <property type="match status" value="1"/>
</dbReference>
<evidence type="ECO:0000259" key="8">
    <source>
        <dbReference type="PROSITE" id="PS50016"/>
    </source>
</evidence>
<dbReference type="SUPFAM" id="SSF55729">
    <property type="entry name" value="Acyl-CoA N-acyltransferases (Nat)"/>
    <property type="match status" value="1"/>
</dbReference>
<feature type="region of interest" description="Disordered" evidence="7">
    <location>
        <begin position="288"/>
        <end position="323"/>
    </location>
</feature>
<feature type="domain" description="PHD-type" evidence="8">
    <location>
        <begin position="695"/>
        <end position="740"/>
    </location>
</feature>
<dbReference type="InterPro" id="IPR011011">
    <property type="entry name" value="Znf_FYVE_PHD"/>
</dbReference>
<dbReference type="InterPro" id="IPR000182">
    <property type="entry name" value="GNAT_dom"/>
</dbReference>
<comment type="subcellular location">
    <subcellularLocation>
        <location evidence="1">Nucleus</location>
    </subcellularLocation>
</comment>
<sequence>MQANLVPRGPIEIKEERNEESPTHLTYTMQANLAPRGPIGIKDREENWGFKFFFIANKYKYVRSLEDGFGGCWNTGTVIQLEKLKRHIRYDNILEEDGSYCVEAVSVPAFIDGKRVAGYSYDELRGIIMRPIPPMIPMGEEVELPFGLCVDVDYEDAWWEGVIFDRHNGMEERSVFFPDLGDEIRVRVQTLRLTQDWNEVSDSWKQRGMWTFLEVLEEIEKESFISVSIKQIYYDVRQKADYSEIKEWTCKNKDLWRGPVKEVNHSYNLLTCSAILDAFVLPPPRRVLEEKTPPEHEPDTHTDEKETPMQEEEHAPSSSIQSQQQFLLDGPQEIIQEEDQQQDVLSLVVAPSSPPLVQPELCPEAVVRYYLHALNNNLDGKRKWRVKAMQHLLAEGWGVEFPTNNKRNTLYKSPQNNIRLKRLQDACKVYVKESIPQWIVAGMGTLNNDVSAKKPAILNNENSEEGVGVDRDGDGDGDGMSLLECVKQLLRKEETAELNIINELPTIKPIDENTRHENMMNMSNDNSPKGQENMMNMSNDNSPKGQEDTAKVGESIGETVQEVLPPSSSHCSHNIKPQNVMSWLINKRVVQTRSKVYYRANGGSSSRDITTNEVIEGGRITRDGIKCRCCKEIHGLNGFIAHVRGNNNSDTGPYSGGKILFLKDGRSLLDCQKQVMTLESKEREAIENPWEEENDYTCSVCQTGGDLILCDHCPSSFHAKCVGLKRIPGGDWFCPLCLCTVCRKSITERPEDEHFLTCFQCELKYHVGCLGNRTIDQPGRLQGQWFCGKECEEVYDGLQKLLGKPISLKWKDTNLTWTLMKYANSEDNDSLVECYSKLSIAALVMHECFEPLKSPISNRELTDDVIFGASSTLPRANYQSFYTVLLERNEELISVANIRVYGEKVAEIPFVATRFQCRRRGMCSILMKELEKVLGNLGVKRLVLPAVPDMLETWTKSFGFVEMSDSERAQYLDHVLLQFPQTKMCHKVLRRSPLMIQN</sequence>
<dbReference type="Pfam" id="PF05641">
    <property type="entry name" value="Agenet"/>
    <property type="match status" value="1"/>
</dbReference>
<dbReference type="InterPro" id="IPR054292">
    <property type="entry name" value="DUF7028"/>
</dbReference>
<protein>
    <submittedName>
        <fullName evidence="10">Uncharacterized protein</fullName>
    </submittedName>
</protein>
<reference evidence="10 11" key="1">
    <citation type="submission" date="2024-01" db="EMBL/GenBank/DDBJ databases">
        <title>The genomes of 5 underutilized Papilionoideae crops provide insights into root nodulation and disease resistanc.</title>
        <authorList>
            <person name="Yuan L."/>
        </authorList>
    </citation>
    <scope>NUCLEOTIDE SEQUENCE [LARGE SCALE GENOMIC DNA]</scope>
    <source>
        <strain evidence="10">ZHUSHIDOU_FW_LH</strain>
        <tissue evidence="10">Leaf</tissue>
    </source>
</reference>
<dbReference type="CDD" id="cd15489">
    <property type="entry name" value="PHD_SF"/>
    <property type="match status" value="1"/>
</dbReference>
<keyword evidence="4" id="KW-0862">Zinc</keyword>
<dbReference type="PANTHER" id="PTHR46309:SF10">
    <property type="entry name" value="PHD ZINC FINGER PROTEIN"/>
    <property type="match status" value="1"/>
</dbReference>
<evidence type="ECO:0000256" key="3">
    <source>
        <dbReference type="ARBA" id="ARBA00022771"/>
    </source>
</evidence>
<keyword evidence="3 6" id="KW-0863">Zinc-finger</keyword>
<dbReference type="InterPro" id="IPR013083">
    <property type="entry name" value="Znf_RING/FYVE/PHD"/>
</dbReference>
<dbReference type="GO" id="GO:0005634">
    <property type="term" value="C:nucleus"/>
    <property type="evidence" value="ECO:0007669"/>
    <property type="project" value="UniProtKB-SubCell"/>
</dbReference>
<keyword evidence="11" id="KW-1185">Reference proteome</keyword>
<dbReference type="InterPro" id="IPR032308">
    <property type="entry name" value="TDBD"/>
</dbReference>
<dbReference type="Gene3D" id="3.30.40.10">
    <property type="entry name" value="Zinc/RING finger domain, C3HC4 (zinc finger)"/>
    <property type="match status" value="2"/>
</dbReference>
<dbReference type="PROSITE" id="PS50016">
    <property type="entry name" value="ZF_PHD_2"/>
    <property type="match status" value="1"/>
</dbReference>
<evidence type="ECO:0000256" key="6">
    <source>
        <dbReference type="PROSITE-ProRule" id="PRU00146"/>
    </source>
</evidence>
<keyword evidence="5" id="KW-0539">Nucleus</keyword>
<accession>A0AAN9E681</accession>
<dbReference type="InterPro" id="IPR008395">
    <property type="entry name" value="Agenet-like_dom"/>
</dbReference>
<keyword evidence="2" id="KW-0479">Metal-binding</keyword>
<dbReference type="SUPFAM" id="SSF57903">
    <property type="entry name" value="FYVE/PHD zinc finger"/>
    <property type="match status" value="2"/>
</dbReference>
<evidence type="ECO:0000256" key="5">
    <source>
        <dbReference type="ARBA" id="ARBA00023242"/>
    </source>
</evidence>
<dbReference type="Pfam" id="PF22970">
    <property type="entry name" value="DUF7028"/>
    <property type="match status" value="1"/>
</dbReference>
<dbReference type="Pfam" id="PF00628">
    <property type="entry name" value="PHD"/>
    <property type="match status" value="1"/>
</dbReference>
<dbReference type="InterPro" id="IPR014002">
    <property type="entry name" value="Agenet_dom_plant"/>
</dbReference>
<dbReference type="SMART" id="SM00249">
    <property type="entry name" value="PHD"/>
    <property type="match status" value="2"/>
</dbReference>
<dbReference type="InterPro" id="IPR042163">
    <property type="entry name" value="PHF12"/>
</dbReference>